<keyword evidence="2" id="KW-1185">Reference proteome</keyword>
<dbReference type="Proteomes" id="UP000499080">
    <property type="component" value="Unassembled WGS sequence"/>
</dbReference>
<sequence length="218" mass="23760">MRSFLKQISSPSSDEVDVPAESNITANILRRFMECLKNVEKENFAAIFRIENSSIILPFARKEELKVVAEEIGETVAQEMKVADLRDLIFGSEAYKNDPESVENFEFDSSLEGGGGLITAGESSKSSDMLYSKASSSDAKEELISASASGSRDCKVLFPMEGQQPLVKAQCRQKQNSFEKTKCAPLTVNTLFGKSAVSTFMSDFCTTGAGKCPAGKKF</sequence>
<name>A0A4Y2LT32_ARAVE</name>
<proteinExistence type="predicted"/>
<protein>
    <submittedName>
        <fullName evidence="1">Uncharacterized protein</fullName>
    </submittedName>
</protein>
<comment type="caution">
    <text evidence="1">The sequence shown here is derived from an EMBL/GenBank/DDBJ whole genome shotgun (WGS) entry which is preliminary data.</text>
</comment>
<reference evidence="1 2" key="1">
    <citation type="journal article" date="2019" name="Sci. Rep.">
        <title>Orb-weaving spider Araneus ventricosus genome elucidates the spidroin gene catalogue.</title>
        <authorList>
            <person name="Kono N."/>
            <person name="Nakamura H."/>
            <person name="Ohtoshi R."/>
            <person name="Moran D.A.P."/>
            <person name="Shinohara A."/>
            <person name="Yoshida Y."/>
            <person name="Fujiwara M."/>
            <person name="Mori M."/>
            <person name="Tomita M."/>
            <person name="Arakawa K."/>
        </authorList>
    </citation>
    <scope>NUCLEOTIDE SEQUENCE [LARGE SCALE GENOMIC DNA]</scope>
</reference>
<accession>A0A4Y2LT32</accession>
<feature type="non-terminal residue" evidence="1">
    <location>
        <position position="218"/>
    </location>
</feature>
<evidence type="ECO:0000313" key="2">
    <source>
        <dbReference type="Proteomes" id="UP000499080"/>
    </source>
</evidence>
<dbReference type="EMBL" id="BGPR01006236">
    <property type="protein sequence ID" value="GBN17203.1"/>
    <property type="molecule type" value="Genomic_DNA"/>
</dbReference>
<gene>
    <name evidence="1" type="ORF">AVEN_87585_1</name>
</gene>
<organism evidence="1 2">
    <name type="scientific">Araneus ventricosus</name>
    <name type="common">Orbweaver spider</name>
    <name type="synonym">Epeira ventricosa</name>
    <dbReference type="NCBI Taxonomy" id="182803"/>
    <lineage>
        <taxon>Eukaryota</taxon>
        <taxon>Metazoa</taxon>
        <taxon>Ecdysozoa</taxon>
        <taxon>Arthropoda</taxon>
        <taxon>Chelicerata</taxon>
        <taxon>Arachnida</taxon>
        <taxon>Araneae</taxon>
        <taxon>Araneomorphae</taxon>
        <taxon>Entelegynae</taxon>
        <taxon>Araneoidea</taxon>
        <taxon>Araneidae</taxon>
        <taxon>Araneus</taxon>
    </lineage>
</organism>
<dbReference type="AlphaFoldDB" id="A0A4Y2LT32"/>
<evidence type="ECO:0000313" key="1">
    <source>
        <dbReference type="EMBL" id="GBN17203.1"/>
    </source>
</evidence>